<dbReference type="Pfam" id="PF00078">
    <property type="entry name" value="RVT_1"/>
    <property type="match status" value="1"/>
</dbReference>
<keyword evidence="3" id="KW-0540">Nuclease</keyword>
<dbReference type="CDD" id="cd01647">
    <property type="entry name" value="RT_LTR"/>
    <property type="match status" value="1"/>
</dbReference>
<dbReference type="CDD" id="cd09274">
    <property type="entry name" value="RNase_HI_RT_Ty3"/>
    <property type="match status" value="1"/>
</dbReference>
<dbReference type="Gene3D" id="3.30.70.270">
    <property type="match status" value="2"/>
</dbReference>
<keyword evidence="4" id="KW-0255">Endonuclease</keyword>
<proteinExistence type="predicted"/>
<sequence length="501" mass="57103">MRVKTEYHDVFSGIGCLERPYHINLSSAVQPVIVPPRRIPFGLEDRVKYALDEMCNQGIIVAVDQPTDWVNAMVVVEKKNTNKLRICIDPRPLNKAIKREHYHLPTIGEITTRLSGAKYFSTLDARSGFWQISLDEESSYLTTFGTTFGRYRYTRMPFGIHSAQEVFHKRIDELFQDLDGVETDIDDILVWGTTIEEHDERLEKVLLGARQGNLKLNPDKCQIRRTKVLYIGHVLTGDGVKPDASKLKAITEMPVAEDKHGIQRLLGMVNYVARFAPHVSEVTAPLRELLKKDVAWHWTERHEQSFQGIKRLLTETSPGVLKYYDPKLPVKLQVDACKSGLGAVLMQNGSPIAYVSRSLTETESEYAQIEKELLAVMFGCERFHQYVYAKKVLVETDHKPLISIVSKPLNKAPVRLQRMLLRLQRYDIDLRYKHGKELYSADTLSRAHLPTSDNDDEDLVLCVHTAISNLPVSDKKLAELRQETANDSIMVKLTRIIQEAG</sequence>
<dbReference type="InterPro" id="IPR043128">
    <property type="entry name" value="Rev_trsase/Diguanyl_cyclase"/>
</dbReference>
<dbReference type="InterPro" id="IPR000477">
    <property type="entry name" value="RT_dom"/>
</dbReference>
<dbReference type="OrthoDB" id="6154438at2759"/>
<keyword evidence="6" id="KW-0695">RNA-directed DNA polymerase</keyword>
<dbReference type="GO" id="GO:0016787">
    <property type="term" value="F:hydrolase activity"/>
    <property type="evidence" value="ECO:0007669"/>
    <property type="project" value="UniProtKB-KW"/>
</dbReference>
<evidence type="ECO:0000256" key="2">
    <source>
        <dbReference type="ARBA" id="ARBA00022695"/>
    </source>
</evidence>
<evidence type="ECO:0000256" key="1">
    <source>
        <dbReference type="ARBA" id="ARBA00022679"/>
    </source>
</evidence>
<evidence type="ECO:0000256" key="5">
    <source>
        <dbReference type="ARBA" id="ARBA00022801"/>
    </source>
</evidence>
<keyword evidence="2" id="KW-0548">Nucleotidyltransferase</keyword>
<dbReference type="PANTHER" id="PTHR37984:SF8">
    <property type="entry name" value="CCHC-TYPE DOMAIN-CONTAINING PROTEIN"/>
    <property type="match status" value="1"/>
</dbReference>
<dbReference type="GO" id="GO:0004519">
    <property type="term" value="F:endonuclease activity"/>
    <property type="evidence" value="ECO:0007669"/>
    <property type="project" value="UniProtKB-KW"/>
</dbReference>
<dbReference type="InterPro" id="IPR043502">
    <property type="entry name" value="DNA/RNA_pol_sf"/>
</dbReference>
<accession>A0A7D9DRT7</accession>
<dbReference type="AlphaFoldDB" id="A0A7D9DRT7"/>
<dbReference type="EMBL" id="CACRXK020001551">
    <property type="protein sequence ID" value="CAB3989788.1"/>
    <property type="molecule type" value="Genomic_DNA"/>
</dbReference>
<dbReference type="InterPro" id="IPR041373">
    <property type="entry name" value="RT_RNaseH"/>
</dbReference>
<evidence type="ECO:0000256" key="4">
    <source>
        <dbReference type="ARBA" id="ARBA00022759"/>
    </source>
</evidence>
<evidence type="ECO:0000313" key="7">
    <source>
        <dbReference type="EMBL" id="CAB3989788.1"/>
    </source>
</evidence>
<dbReference type="FunFam" id="3.10.10.10:FF:000003">
    <property type="entry name" value="Retrovirus-related Pol polyprotein from transposon 297-like Protein"/>
    <property type="match status" value="1"/>
</dbReference>
<dbReference type="PANTHER" id="PTHR37984">
    <property type="entry name" value="PROTEIN CBG26694"/>
    <property type="match status" value="1"/>
</dbReference>
<reference evidence="7" key="1">
    <citation type="submission" date="2020-04" db="EMBL/GenBank/DDBJ databases">
        <authorList>
            <person name="Alioto T."/>
            <person name="Alioto T."/>
            <person name="Gomez Garrido J."/>
        </authorList>
    </citation>
    <scope>NUCLEOTIDE SEQUENCE</scope>
    <source>
        <strain evidence="7">A484AB</strain>
    </source>
</reference>
<keyword evidence="8" id="KW-1185">Reference proteome</keyword>
<dbReference type="Gene3D" id="3.10.10.10">
    <property type="entry name" value="HIV Type 1 Reverse Transcriptase, subunit A, domain 1"/>
    <property type="match status" value="1"/>
</dbReference>
<organism evidence="7 8">
    <name type="scientific">Paramuricea clavata</name>
    <name type="common">Red gorgonian</name>
    <name type="synonym">Violescent sea-whip</name>
    <dbReference type="NCBI Taxonomy" id="317549"/>
    <lineage>
        <taxon>Eukaryota</taxon>
        <taxon>Metazoa</taxon>
        <taxon>Cnidaria</taxon>
        <taxon>Anthozoa</taxon>
        <taxon>Octocorallia</taxon>
        <taxon>Malacalcyonacea</taxon>
        <taxon>Plexauridae</taxon>
        <taxon>Paramuricea</taxon>
    </lineage>
</organism>
<keyword evidence="5" id="KW-0378">Hydrolase</keyword>
<name>A0A7D9DRT7_PARCT</name>
<protein>
    <submittedName>
        <fullName evidence="7">Uncharacterized protein</fullName>
    </submittedName>
</protein>
<dbReference type="FunFam" id="3.30.70.270:FF:000026">
    <property type="entry name" value="Transposon Ty3-G Gag-Pol polyprotein"/>
    <property type="match status" value="1"/>
</dbReference>
<dbReference type="GO" id="GO:0003964">
    <property type="term" value="F:RNA-directed DNA polymerase activity"/>
    <property type="evidence" value="ECO:0007669"/>
    <property type="project" value="UniProtKB-KW"/>
</dbReference>
<dbReference type="SUPFAM" id="SSF56672">
    <property type="entry name" value="DNA/RNA polymerases"/>
    <property type="match status" value="1"/>
</dbReference>
<dbReference type="Proteomes" id="UP001152795">
    <property type="component" value="Unassembled WGS sequence"/>
</dbReference>
<keyword evidence="1" id="KW-0808">Transferase</keyword>
<dbReference type="FunFam" id="3.10.20.370:FF:000001">
    <property type="entry name" value="Retrovirus-related Pol polyprotein from transposon 17.6-like protein"/>
    <property type="match status" value="1"/>
</dbReference>
<evidence type="ECO:0000256" key="6">
    <source>
        <dbReference type="ARBA" id="ARBA00022918"/>
    </source>
</evidence>
<evidence type="ECO:0000313" key="8">
    <source>
        <dbReference type="Proteomes" id="UP001152795"/>
    </source>
</evidence>
<dbReference type="PROSITE" id="PS50878">
    <property type="entry name" value="RT_POL"/>
    <property type="match status" value="1"/>
</dbReference>
<gene>
    <name evidence="7" type="ORF">PACLA_8A039417</name>
</gene>
<dbReference type="InterPro" id="IPR050951">
    <property type="entry name" value="Retrovirus_Pol_polyprotein"/>
</dbReference>
<dbReference type="Pfam" id="PF17917">
    <property type="entry name" value="RT_RNaseH"/>
    <property type="match status" value="1"/>
</dbReference>
<comment type="caution">
    <text evidence="7">The sequence shown here is derived from an EMBL/GenBank/DDBJ whole genome shotgun (WGS) entry which is preliminary data.</text>
</comment>
<evidence type="ECO:0000256" key="3">
    <source>
        <dbReference type="ARBA" id="ARBA00022722"/>
    </source>
</evidence>